<evidence type="ECO:0000256" key="15">
    <source>
        <dbReference type="ARBA" id="ARBA00022844"/>
    </source>
</evidence>
<evidence type="ECO:0000256" key="22">
    <source>
        <dbReference type="ARBA" id="ARBA00023180"/>
    </source>
</evidence>
<dbReference type="EMBL" id="AF468658">
    <property type="protein sequence ID" value="AAM90228.1"/>
    <property type="molecule type" value="Genomic_DNA"/>
</dbReference>
<dbReference type="Gene3D" id="1.10.287.210">
    <property type="match status" value="1"/>
</dbReference>
<evidence type="ECO:0000259" key="26">
    <source>
        <dbReference type="Pfam" id="PF00516"/>
    </source>
</evidence>
<keyword evidence="10 24" id="KW-1162">Viral penetration into host cytoplasm</keyword>
<dbReference type="GO" id="GO:0019031">
    <property type="term" value="C:viral envelope"/>
    <property type="evidence" value="ECO:0007669"/>
    <property type="project" value="UniProtKB-KW"/>
</dbReference>
<keyword evidence="22" id="KW-0325">Glycoprotein</keyword>
<feature type="domain" description="Retroviral envelope protein GP41-like" evidence="27">
    <location>
        <begin position="551"/>
        <end position="725"/>
    </location>
</feature>
<evidence type="ECO:0000256" key="19">
    <source>
        <dbReference type="ARBA" id="ARBA00023046"/>
    </source>
</evidence>
<name>Q8JAH4_SIV</name>
<evidence type="ECO:0000256" key="11">
    <source>
        <dbReference type="ARBA" id="ARBA00022685"/>
    </source>
</evidence>
<evidence type="ECO:0000256" key="23">
    <source>
        <dbReference type="ARBA" id="ARBA00023296"/>
    </source>
</evidence>
<keyword evidence="17 24" id="KW-0261">Viral envelope protein</keyword>
<evidence type="ECO:0000259" key="27">
    <source>
        <dbReference type="Pfam" id="PF00517"/>
    </source>
</evidence>
<keyword evidence="20 24" id="KW-0472">Membrane</keyword>
<comment type="domain">
    <text evidence="24">The 17 amino acids long immunosuppressive region is present in many retroviral envelope proteins. Synthetic peptides derived from this relatively conserved sequence inhibit immune function in vitro and in vivo.</text>
</comment>
<dbReference type="InterPro" id="IPR036377">
    <property type="entry name" value="Gp120_core_sf"/>
</dbReference>
<organism evidence="28 29">
    <name type="scientific">Simian immunodeficiency virus</name>
    <name type="common">SIV</name>
    <dbReference type="NCBI Taxonomy" id="11723"/>
    <lineage>
        <taxon>Viruses</taxon>
        <taxon>Riboviria</taxon>
        <taxon>Pararnavirae</taxon>
        <taxon>Artverviricota</taxon>
        <taxon>Revtraviricetes</taxon>
        <taxon>Ortervirales</taxon>
        <taxon>Retroviridae</taxon>
        <taxon>Orthoretrovirinae</taxon>
        <taxon>Lentivirus</taxon>
        <taxon>Lentivirus simimdef</taxon>
    </lineage>
</organism>
<protein>
    <recommendedName>
        <fullName evidence="24">Envelope glycoprotein gp160</fullName>
    </recommendedName>
    <component>
        <recommendedName>
            <fullName evidence="24">Surface protein gp120</fullName>
            <shortName evidence="24">SU</shortName>
        </recommendedName>
        <alternativeName>
            <fullName evidence="24">Glycoprotein 120</fullName>
            <shortName evidence="24">gp120</shortName>
        </alternativeName>
    </component>
    <component>
        <recommendedName>
            <fullName evidence="24">Transmembrane protein gp41</fullName>
            <shortName evidence="24">TM</shortName>
        </recommendedName>
    </component>
</protein>
<evidence type="ECO:0000313" key="29">
    <source>
        <dbReference type="Proteomes" id="UP000257913"/>
    </source>
</evidence>
<evidence type="ECO:0000256" key="17">
    <source>
        <dbReference type="ARBA" id="ARBA00022879"/>
    </source>
</evidence>
<evidence type="ECO:0000256" key="13">
    <source>
        <dbReference type="ARBA" id="ARBA00022703"/>
    </source>
</evidence>
<evidence type="ECO:0000256" key="6">
    <source>
        <dbReference type="ARBA" id="ARBA00004650"/>
    </source>
</evidence>
<dbReference type="Pfam" id="PF00517">
    <property type="entry name" value="GP41"/>
    <property type="match status" value="1"/>
</dbReference>
<organismHost>
    <name type="scientific">Pan troglodytes</name>
    <name type="common">Chimpanzee</name>
    <dbReference type="NCBI Taxonomy" id="9598"/>
</organismHost>
<sequence length="886" mass="100297">MMRKVGFLKMLVVSLTLMALLIPGSRSKGNWTTVFYGVPVWRDAKPPLFCASDADITSNEPGNIWISTACLPSDPSPSEVPLNITEEFNIYKNYMVDEVRDDMVSLFNQALRPCVKLTPMCVRMKCKLPNTSTTTTPSTTTATTSPSSPTPTPWGNWGGNGTGQPIYNCSFNQTTEFRDKKRQMYSLFWKDDIMRAQDGNDTDYYIINCNTSYVTQKCVKTSFQPVPIHYCAPPGFAMLKCNDANFTGVGKCSNVSAVTCTHGIQPLVATWLHLNGTYQPGNNTRVMMNGKKNESIVIGFGEDYQLTLTCIRPGNKTLKNLQIGAGMTFYSQIIVGGDTRKAYCKLNHTKWDIAIRQAMKAMKNHWEKINNDTTPNKTQIRWTSEPKGDLEVQTHWFQCQGEFFYCNLSVLFQFNNNITAVDDTNINNVTSKYKGQWMACRIRQFVTQWGYVSRSIYLPPRQGHINCTSNITGLLIDGAMYGHSINMTPSADVADAWKYELSRYKVVEIDPLSLAPTSAQRRPHPGVHVKKRAISLGISFLTFLSAAGATMGAAATALTVQSRSLLAGIVQQQENLLRAVEAQQSLLQLSVWGIKQLQARLSSLEKYLRDQTILQAWGCANQPICHTIVPWNDSWAKNSTPDWEHMTWQEWSKLIENDTYTIQQLLENANHQQSKNMNDLLKLSKWDSLWSWFDISNWLWYIKIFIMVVAALVALRIIMFVLNMLRRVRQGYSPLSPQILTPQQVERDPPDGTRKDGGAQGNVRSVRYLTGFSSLLWDDLRSLVIWIYQILATLVWTLQRIGKFLWEQLQKAFQQARQLGEVAARAAAYISYGIQELQAAVSGILDSLAVFTWNWTEPLVQTVGRVWREFLAIPRRIRQGAEILLN</sequence>
<feature type="domain" description="Human immunodeficiency virus 1 envelope glycoprotein Gp120" evidence="26">
    <location>
        <begin position="31"/>
        <end position="522"/>
    </location>
</feature>
<comment type="subunit">
    <text evidence="24">The mature envelope protein (Env) consists of a homotrimer of non-covalently associated gp120-gp41 heterodimers. The resulting complex protrudes from the virus surface as a spike.</text>
</comment>
<evidence type="ECO:0000313" key="28">
    <source>
        <dbReference type="EMBL" id="AAM90228.1"/>
    </source>
</evidence>
<dbReference type="Gene3D" id="2.170.40.20">
    <property type="entry name" value="Human immunodeficiency virus 1, Gp160, envelope glycoprotein"/>
    <property type="match status" value="2"/>
</dbReference>
<feature type="region of interest" description="Disordered" evidence="25">
    <location>
        <begin position="131"/>
        <end position="152"/>
    </location>
</feature>
<evidence type="ECO:0000256" key="21">
    <source>
        <dbReference type="ARBA" id="ARBA00023157"/>
    </source>
</evidence>
<keyword evidence="8 24" id="KW-1032">Host cell membrane</keyword>
<dbReference type="GO" id="GO:0044175">
    <property type="term" value="C:host cell endosome membrane"/>
    <property type="evidence" value="ECO:0007669"/>
    <property type="project" value="UniProtKB-SubCell"/>
</dbReference>
<dbReference type="InterPro" id="IPR000328">
    <property type="entry name" value="GP41-like"/>
</dbReference>
<dbReference type="Gene3D" id="1.20.5.490">
    <property type="entry name" value="Single helix bin"/>
    <property type="match status" value="1"/>
</dbReference>
<evidence type="ECO:0000256" key="12">
    <source>
        <dbReference type="ARBA" id="ARBA00022692"/>
    </source>
</evidence>
<keyword evidence="13 24" id="KW-0053">Apoptosis</keyword>
<dbReference type="CDD" id="cd09909">
    <property type="entry name" value="HIV-1-like_HR1-HR2"/>
    <property type="match status" value="1"/>
</dbReference>
<keyword evidence="15 24" id="KW-0946">Virion</keyword>
<evidence type="ECO:0000256" key="1">
    <source>
        <dbReference type="ARBA" id="ARBA00004402"/>
    </source>
</evidence>
<evidence type="ECO:0000256" key="3">
    <source>
        <dbReference type="ARBA" id="ARBA00004505"/>
    </source>
</evidence>
<keyword evidence="23 24" id="KW-1160">Virus entry into host cell</keyword>
<evidence type="ECO:0000256" key="24">
    <source>
        <dbReference type="RuleBase" id="RU363095"/>
    </source>
</evidence>
<keyword evidence="12 24" id="KW-0812">Transmembrane</keyword>
<evidence type="ECO:0000256" key="18">
    <source>
        <dbReference type="ARBA" id="ARBA00022989"/>
    </source>
</evidence>
<evidence type="ECO:0000256" key="5">
    <source>
        <dbReference type="ARBA" id="ARBA00004578"/>
    </source>
</evidence>
<dbReference type="GO" id="GO:0020002">
    <property type="term" value="C:host cell plasma membrane"/>
    <property type="evidence" value="ECO:0007669"/>
    <property type="project" value="UniProtKB-SubCell"/>
</dbReference>
<keyword evidence="21" id="KW-1015">Disulfide bond</keyword>
<evidence type="ECO:0000256" key="25">
    <source>
        <dbReference type="SAM" id="MobiDB-lite"/>
    </source>
</evidence>
<dbReference type="Pfam" id="PF00516">
    <property type="entry name" value="GP120"/>
    <property type="match status" value="1"/>
</dbReference>
<keyword evidence="16 24" id="KW-1043">Host membrane</keyword>
<keyword evidence="11 24" id="KW-0165">Cleavage on pair of basic residues</keyword>
<proteinExistence type="predicted"/>
<keyword evidence="9 24" id="KW-0945">Host-virus interaction</keyword>
<accession>Q8JAH4</accession>
<keyword evidence="7 24" id="KW-1168">Fusion of virus membrane with host membrane</keyword>
<dbReference type="Proteomes" id="UP000257913">
    <property type="component" value="Segment"/>
</dbReference>
<evidence type="ECO:0000256" key="9">
    <source>
        <dbReference type="ARBA" id="ARBA00022581"/>
    </source>
</evidence>
<reference evidence="28 29" key="1">
    <citation type="journal article" date="2002" name="J. Virol.">
        <title>Characterization of a novel simian immunodeficiency virus with a vpu gene from greater spot-nosed monkeys (Cercopithecus nictitans) provides new insights into simian/human immunodeficiency virus phylogeny.</title>
        <authorList>
            <person name="Courgnaud V."/>
            <person name="Salemi M."/>
            <person name="Pourrut X."/>
            <person name="Mpoudi-Ngole E."/>
            <person name="Abela B."/>
            <person name="Auzel P."/>
            <person name="Bibollet-Ruche F."/>
            <person name="Hahn B."/>
            <person name="Vandamme A.M."/>
            <person name="Delaporte E."/>
            <person name="Peeters M."/>
        </authorList>
    </citation>
    <scope>NUCLEOTIDE SEQUENCE [LARGE SCALE GENOMIC DNA]</scope>
</reference>
<evidence type="ECO:0000256" key="14">
    <source>
        <dbReference type="ARBA" id="ARBA00022804"/>
    </source>
</evidence>
<dbReference type="GO" id="GO:0019062">
    <property type="term" value="P:virion attachment to host cell"/>
    <property type="evidence" value="ECO:0007669"/>
    <property type="project" value="UniProtKB-UniRule"/>
</dbReference>
<evidence type="ECO:0000256" key="4">
    <source>
        <dbReference type="ARBA" id="ARBA00004563"/>
    </source>
</evidence>
<evidence type="ECO:0000256" key="16">
    <source>
        <dbReference type="ARBA" id="ARBA00022870"/>
    </source>
</evidence>
<evidence type="ECO:0000256" key="10">
    <source>
        <dbReference type="ARBA" id="ARBA00022595"/>
    </source>
</evidence>
<keyword evidence="18 24" id="KW-1133">Transmembrane helix</keyword>
<feature type="transmembrane region" description="Helical" evidence="24">
    <location>
        <begin position="698"/>
        <end position="722"/>
    </location>
</feature>
<evidence type="ECO:0000256" key="8">
    <source>
        <dbReference type="ARBA" id="ARBA00022511"/>
    </source>
</evidence>
<organismHost>
    <name type="scientific">Cercopithecidae</name>
    <name type="common">Old World monkeys</name>
    <dbReference type="NCBI Taxonomy" id="9527"/>
</organismHost>
<feature type="compositionally biased region" description="Low complexity" evidence="25">
    <location>
        <begin position="131"/>
        <end position="147"/>
    </location>
</feature>
<dbReference type="InterPro" id="IPR000777">
    <property type="entry name" value="HIV1_Gp120"/>
</dbReference>
<keyword evidence="19 24" id="KW-1039">Host endosome</keyword>
<dbReference type="GO" id="GO:0039663">
    <property type="term" value="P:membrane fusion involved in viral entry into host cell"/>
    <property type="evidence" value="ECO:0007669"/>
    <property type="project" value="UniProtKB-KW"/>
</dbReference>
<evidence type="ECO:0000256" key="2">
    <source>
        <dbReference type="ARBA" id="ARBA00004433"/>
    </source>
</evidence>
<dbReference type="GO" id="GO:0046718">
    <property type="term" value="P:symbiont entry into host cell"/>
    <property type="evidence" value="ECO:0007669"/>
    <property type="project" value="UniProtKB-KW"/>
</dbReference>
<comment type="subcellular location">
    <subcellularLocation>
        <location evidence="3">Host cell membrane</location>
        <topology evidence="3">Peripheral membrane protein</topology>
    </subcellularLocation>
    <subcellularLocation>
        <location evidence="1">Host cell membrane</location>
        <topology evidence="1">Single-pass type I membrane protein</topology>
    </subcellularLocation>
    <subcellularLocation>
        <location evidence="2">Host endosome membrane</location>
        <topology evidence="2">Peripheral membrane protein</topology>
    </subcellularLocation>
    <subcellularLocation>
        <location evidence="5">Host endosome membrane</location>
        <topology evidence="5">Single-pass type I membrane protein</topology>
    </subcellularLocation>
    <subcellularLocation>
        <location evidence="6">Virion membrane</location>
        <topology evidence="6">Peripheral membrane protein</topology>
    </subcellularLocation>
    <subcellularLocation>
        <location evidence="4">Virion membrane</location>
        <topology evidence="4">Single-pass type I membrane protein</topology>
    </subcellularLocation>
</comment>
<keyword evidence="14 24" id="KW-1161">Viral attachment to host cell</keyword>
<dbReference type="SUPFAM" id="SSF58069">
    <property type="entry name" value="Virus ectodomain"/>
    <property type="match status" value="1"/>
</dbReference>
<dbReference type="SUPFAM" id="SSF56502">
    <property type="entry name" value="gp120 core"/>
    <property type="match status" value="2"/>
</dbReference>
<dbReference type="GO" id="GO:0005198">
    <property type="term" value="F:structural molecule activity"/>
    <property type="evidence" value="ECO:0007669"/>
    <property type="project" value="InterPro"/>
</dbReference>
<evidence type="ECO:0000256" key="7">
    <source>
        <dbReference type="ARBA" id="ARBA00022506"/>
    </source>
</evidence>
<evidence type="ECO:0000256" key="20">
    <source>
        <dbReference type="ARBA" id="ARBA00023136"/>
    </source>
</evidence>
<dbReference type="GO" id="GO:0055036">
    <property type="term" value="C:virion membrane"/>
    <property type="evidence" value="ECO:0007669"/>
    <property type="project" value="UniProtKB-SubCell"/>
</dbReference>